<dbReference type="FunFam" id="3.40.50.1820:FF:000010">
    <property type="entry name" value="Acyl-protein thioesterase 2"/>
    <property type="match status" value="1"/>
</dbReference>
<dbReference type="Gene3D" id="3.40.50.1820">
    <property type="entry name" value="alpha/beta hydrolase"/>
    <property type="match status" value="1"/>
</dbReference>
<dbReference type="RefSeq" id="XP_022646536.1">
    <property type="nucleotide sequence ID" value="XM_022790801.1"/>
</dbReference>
<dbReference type="CTD" id="59176"/>
<dbReference type="GO" id="GO:0008474">
    <property type="term" value="F:palmitoyl-(protein) hydrolase activity"/>
    <property type="evidence" value="ECO:0007669"/>
    <property type="project" value="UniProtKB-EC"/>
</dbReference>
<evidence type="ECO:0000256" key="1">
    <source>
        <dbReference type="ARBA" id="ARBA00004496"/>
    </source>
</evidence>
<name>A0A7M7J415_VARDE</name>
<dbReference type="GeneID" id="111244115"/>
<sequence>MSVHTTWEMPLSLLLLRGSPLGASGSVLFRQERWMGILESKMASRPVVIPASARHSATLIFLHGLGDTGYGWSNQLSRICPPYYKVICPHAPTIPVTLNSGMRIPAWFNILSLEASGPQDEEGIRAATVNIQKMIKDEENAGISSDRIMLGGFSMGGALALYAGCTYEKKLGGIIGLSTWLPMPDEVTKAVAVNKETHIYLGHGNSDDLVPVKWGDMTAKHLKKFNPNVAFITYNGMGHSSCPEELYDVANFLKERLPAQ</sequence>
<keyword evidence="5" id="KW-0378">Hydrolase</keyword>
<dbReference type="InterPro" id="IPR029058">
    <property type="entry name" value="AB_hydrolase_fold"/>
</dbReference>
<keyword evidence="11" id="KW-0732">Signal</keyword>
<keyword evidence="14" id="KW-1185">Reference proteome</keyword>
<dbReference type="KEGG" id="vde:111244115"/>
<dbReference type="OMA" id="WYDILAM"/>
<dbReference type="InterPro" id="IPR003140">
    <property type="entry name" value="PLipase/COase/thioEstase"/>
</dbReference>
<proteinExistence type="inferred from homology"/>
<dbReference type="OrthoDB" id="2418081at2759"/>
<comment type="similarity">
    <text evidence="2">Belongs to the AB hydrolase superfamily. AB hydrolase 2 family.</text>
</comment>
<evidence type="ECO:0000259" key="12">
    <source>
        <dbReference type="Pfam" id="PF02230"/>
    </source>
</evidence>
<evidence type="ECO:0000256" key="10">
    <source>
        <dbReference type="ARBA" id="ARBA00048656"/>
    </source>
</evidence>
<dbReference type="PANTHER" id="PTHR10655">
    <property type="entry name" value="LYSOPHOSPHOLIPASE-RELATED"/>
    <property type="match status" value="1"/>
</dbReference>
<evidence type="ECO:0000256" key="11">
    <source>
        <dbReference type="SAM" id="SignalP"/>
    </source>
</evidence>
<protein>
    <recommendedName>
        <fullName evidence="3">palmitoyl-protein hydrolase</fullName>
        <ecNumber evidence="3">3.1.2.22</ecNumber>
    </recommendedName>
    <alternativeName>
        <fullName evidence="8">Palmitoyl-protein hydrolase</fullName>
    </alternativeName>
</protein>
<dbReference type="SUPFAM" id="SSF53474">
    <property type="entry name" value="alpha/beta-Hydrolases"/>
    <property type="match status" value="1"/>
</dbReference>
<keyword evidence="7" id="KW-0443">Lipid metabolism</keyword>
<evidence type="ECO:0000256" key="6">
    <source>
        <dbReference type="ARBA" id="ARBA00022832"/>
    </source>
</evidence>
<keyword evidence="6" id="KW-0276">Fatty acid metabolism</keyword>
<dbReference type="AlphaFoldDB" id="A0A7M7J415"/>
<feature type="domain" description="Phospholipase/carboxylesterase/thioesterase" evidence="12">
    <location>
        <begin position="46"/>
        <end position="254"/>
    </location>
</feature>
<dbReference type="FunCoup" id="A0A7M7J415">
    <property type="interactions" value="1698"/>
</dbReference>
<evidence type="ECO:0000256" key="9">
    <source>
        <dbReference type="ARBA" id="ARBA00047337"/>
    </source>
</evidence>
<keyword evidence="4" id="KW-0963">Cytoplasm</keyword>
<comment type="catalytic activity">
    <reaction evidence="10">
        <text>1-hexadecanoyl-sn-glycero-3-phosphocholine + H2O = sn-glycerol 3-phosphocholine + hexadecanoate + H(+)</text>
        <dbReference type="Rhea" id="RHEA:40435"/>
        <dbReference type="ChEBI" id="CHEBI:7896"/>
        <dbReference type="ChEBI" id="CHEBI:15377"/>
        <dbReference type="ChEBI" id="CHEBI:15378"/>
        <dbReference type="ChEBI" id="CHEBI:16870"/>
        <dbReference type="ChEBI" id="CHEBI:72998"/>
    </reaction>
    <physiologicalReaction direction="left-to-right" evidence="10">
        <dbReference type="Rhea" id="RHEA:40436"/>
    </physiologicalReaction>
</comment>
<dbReference type="InterPro" id="IPR050565">
    <property type="entry name" value="LYPA1-2/EST-like"/>
</dbReference>
<evidence type="ECO:0000256" key="7">
    <source>
        <dbReference type="ARBA" id="ARBA00023098"/>
    </source>
</evidence>
<comment type="catalytic activity">
    <reaction evidence="9">
        <text>S-hexadecanoyl-L-cysteinyl-[protein] + H2O = L-cysteinyl-[protein] + hexadecanoate + H(+)</text>
        <dbReference type="Rhea" id="RHEA:19233"/>
        <dbReference type="Rhea" id="RHEA-COMP:10131"/>
        <dbReference type="Rhea" id="RHEA-COMP:11032"/>
        <dbReference type="ChEBI" id="CHEBI:7896"/>
        <dbReference type="ChEBI" id="CHEBI:15377"/>
        <dbReference type="ChEBI" id="CHEBI:15378"/>
        <dbReference type="ChEBI" id="CHEBI:29950"/>
        <dbReference type="ChEBI" id="CHEBI:74151"/>
        <dbReference type="EC" id="3.1.2.22"/>
    </reaction>
</comment>
<dbReference type="EnsemblMetazoa" id="XM_022790801">
    <property type="protein sequence ID" value="XP_022646536"/>
    <property type="gene ID" value="LOC111244115"/>
</dbReference>
<evidence type="ECO:0000313" key="14">
    <source>
        <dbReference type="Proteomes" id="UP000594260"/>
    </source>
</evidence>
<accession>A0A7M7J415</accession>
<evidence type="ECO:0000256" key="5">
    <source>
        <dbReference type="ARBA" id="ARBA00022801"/>
    </source>
</evidence>
<dbReference type="InParanoid" id="A0A7M7J415"/>
<feature type="signal peptide" evidence="11">
    <location>
        <begin position="1"/>
        <end position="25"/>
    </location>
</feature>
<dbReference type="GO" id="GO:0005737">
    <property type="term" value="C:cytoplasm"/>
    <property type="evidence" value="ECO:0007669"/>
    <property type="project" value="UniProtKB-SubCell"/>
</dbReference>
<organism evidence="13 14">
    <name type="scientific">Varroa destructor</name>
    <name type="common">Honeybee mite</name>
    <dbReference type="NCBI Taxonomy" id="109461"/>
    <lineage>
        <taxon>Eukaryota</taxon>
        <taxon>Metazoa</taxon>
        <taxon>Ecdysozoa</taxon>
        <taxon>Arthropoda</taxon>
        <taxon>Chelicerata</taxon>
        <taxon>Arachnida</taxon>
        <taxon>Acari</taxon>
        <taxon>Parasitiformes</taxon>
        <taxon>Mesostigmata</taxon>
        <taxon>Gamasina</taxon>
        <taxon>Dermanyssoidea</taxon>
        <taxon>Varroidae</taxon>
        <taxon>Varroa</taxon>
    </lineage>
</organism>
<dbReference type="Pfam" id="PF02230">
    <property type="entry name" value="Abhydrolase_2"/>
    <property type="match status" value="1"/>
</dbReference>
<evidence type="ECO:0000256" key="4">
    <source>
        <dbReference type="ARBA" id="ARBA00022490"/>
    </source>
</evidence>
<dbReference type="PANTHER" id="PTHR10655:SF68">
    <property type="entry name" value="PALMITOYL-PROTEIN HYDROLASE"/>
    <property type="match status" value="1"/>
</dbReference>
<dbReference type="GO" id="GO:0052689">
    <property type="term" value="F:carboxylic ester hydrolase activity"/>
    <property type="evidence" value="ECO:0007669"/>
    <property type="project" value="TreeGrafter"/>
</dbReference>
<dbReference type="EC" id="3.1.2.22" evidence="3"/>
<comment type="subcellular location">
    <subcellularLocation>
        <location evidence="1">Cytoplasm</location>
    </subcellularLocation>
</comment>
<evidence type="ECO:0000313" key="13">
    <source>
        <dbReference type="EnsemblMetazoa" id="XP_022646536"/>
    </source>
</evidence>
<reference evidence="13" key="1">
    <citation type="submission" date="2021-01" db="UniProtKB">
        <authorList>
            <consortium name="EnsemblMetazoa"/>
        </authorList>
    </citation>
    <scope>IDENTIFICATION</scope>
</reference>
<evidence type="ECO:0000256" key="2">
    <source>
        <dbReference type="ARBA" id="ARBA00006499"/>
    </source>
</evidence>
<dbReference type="Proteomes" id="UP000594260">
    <property type="component" value="Unplaced"/>
</dbReference>
<evidence type="ECO:0000256" key="8">
    <source>
        <dbReference type="ARBA" id="ARBA00031195"/>
    </source>
</evidence>
<dbReference type="GO" id="GO:0006631">
    <property type="term" value="P:fatty acid metabolic process"/>
    <property type="evidence" value="ECO:0007669"/>
    <property type="project" value="UniProtKB-KW"/>
</dbReference>
<evidence type="ECO:0000256" key="3">
    <source>
        <dbReference type="ARBA" id="ARBA00012423"/>
    </source>
</evidence>
<feature type="chain" id="PRO_5029463719" description="palmitoyl-protein hydrolase" evidence="11">
    <location>
        <begin position="26"/>
        <end position="260"/>
    </location>
</feature>